<dbReference type="InterPro" id="IPR000210">
    <property type="entry name" value="BTB/POZ_dom"/>
</dbReference>
<dbReference type="SMART" id="SM00225">
    <property type="entry name" value="BTB"/>
    <property type="match status" value="1"/>
</dbReference>
<feature type="domain" description="BTB" evidence="3">
    <location>
        <begin position="1"/>
        <end position="55"/>
    </location>
</feature>
<accession>A0ABD0RRT2</accession>
<keyword evidence="2" id="KW-0677">Repeat</keyword>
<feature type="non-terminal residue" evidence="4">
    <location>
        <position position="119"/>
    </location>
</feature>
<proteinExistence type="predicted"/>
<dbReference type="PROSITE" id="PS50097">
    <property type="entry name" value="BTB"/>
    <property type="match status" value="1"/>
</dbReference>
<dbReference type="Gene3D" id="3.30.710.10">
    <property type="entry name" value="Potassium Channel Kv1.1, Chain A"/>
    <property type="match status" value="1"/>
</dbReference>
<gene>
    <name evidence="4" type="ORF">M9458_004435</name>
</gene>
<dbReference type="EMBL" id="JAMKFB020000002">
    <property type="protein sequence ID" value="KAL0201248.1"/>
    <property type="molecule type" value="Genomic_DNA"/>
</dbReference>
<name>A0ABD0RRT2_CIRMR</name>
<dbReference type="AlphaFoldDB" id="A0ABD0RRT2"/>
<evidence type="ECO:0000256" key="2">
    <source>
        <dbReference type="ARBA" id="ARBA00022737"/>
    </source>
</evidence>
<evidence type="ECO:0000256" key="1">
    <source>
        <dbReference type="ARBA" id="ARBA00022441"/>
    </source>
</evidence>
<dbReference type="PANTHER" id="PTHR24412">
    <property type="entry name" value="KELCH PROTEIN"/>
    <property type="match status" value="1"/>
</dbReference>
<dbReference type="Pfam" id="PF00651">
    <property type="entry name" value="BTB"/>
    <property type="match status" value="1"/>
</dbReference>
<comment type="caution">
    <text evidence="4">The sequence shown here is derived from an EMBL/GenBank/DDBJ whole genome shotgun (WGS) entry which is preliminary data.</text>
</comment>
<evidence type="ECO:0000259" key="3">
    <source>
        <dbReference type="PROSITE" id="PS50097"/>
    </source>
</evidence>
<dbReference type="Gene3D" id="1.25.40.420">
    <property type="match status" value="1"/>
</dbReference>
<organism evidence="4 5">
    <name type="scientific">Cirrhinus mrigala</name>
    <name type="common">Mrigala</name>
    <dbReference type="NCBI Taxonomy" id="683832"/>
    <lineage>
        <taxon>Eukaryota</taxon>
        <taxon>Metazoa</taxon>
        <taxon>Chordata</taxon>
        <taxon>Craniata</taxon>
        <taxon>Vertebrata</taxon>
        <taxon>Euteleostomi</taxon>
        <taxon>Actinopterygii</taxon>
        <taxon>Neopterygii</taxon>
        <taxon>Teleostei</taxon>
        <taxon>Ostariophysi</taxon>
        <taxon>Cypriniformes</taxon>
        <taxon>Cyprinidae</taxon>
        <taxon>Labeoninae</taxon>
        <taxon>Labeonini</taxon>
        <taxon>Cirrhinus</taxon>
    </lineage>
</organism>
<reference evidence="4 5" key="1">
    <citation type="submission" date="2024-05" db="EMBL/GenBank/DDBJ databases">
        <title>Genome sequencing and assembly of Indian major carp, Cirrhinus mrigala (Hamilton, 1822).</title>
        <authorList>
            <person name="Mohindra V."/>
            <person name="Chowdhury L.M."/>
            <person name="Lal K."/>
            <person name="Jena J.K."/>
        </authorList>
    </citation>
    <scope>NUCLEOTIDE SEQUENCE [LARGE SCALE GENOMIC DNA]</scope>
    <source>
        <strain evidence="4">CM1030</strain>
        <tissue evidence="4">Blood</tissue>
    </source>
</reference>
<feature type="non-terminal residue" evidence="4">
    <location>
        <position position="1"/>
    </location>
</feature>
<protein>
    <recommendedName>
        <fullName evidence="3">BTB domain-containing protein</fullName>
    </recommendedName>
</protein>
<keyword evidence="1" id="KW-0880">Kelch repeat</keyword>
<dbReference type="SUPFAM" id="SSF54695">
    <property type="entry name" value="POZ domain"/>
    <property type="match status" value="1"/>
</dbReference>
<dbReference type="InterPro" id="IPR011333">
    <property type="entry name" value="SKP1/BTB/POZ_sf"/>
</dbReference>
<evidence type="ECO:0000313" key="4">
    <source>
        <dbReference type="EMBL" id="KAL0201248.1"/>
    </source>
</evidence>
<dbReference type="PANTHER" id="PTHR24412:SF174">
    <property type="entry name" value="KELCH-LIKE ECH-ASSOCIATED PROTEIN 1A"/>
    <property type="match status" value="1"/>
</dbReference>
<keyword evidence="5" id="KW-1185">Reference proteome</keyword>
<evidence type="ECO:0000313" key="5">
    <source>
        <dbReference type="Proteomes" id="UP001529510"/>
    </source>
</evidence>
<dbReference type="Proteomes" id="UP001529510">
    <property type="component" value="Unassembled WGS sequence"/>
</dbReference>
<sequence>VHKLVLAACSPYFKAMFTSNFKECHASEVTLRDVCPQVISRLIDYAYTSRITVGEKCVLHVLLTAMRYQMEEVAKACCDFLTKNLEPSNVIGISRFAEEIGCTELHLRTREYINTHFNE</sequence>